<evidence type="ECO:0008006" key="3">
    <source>
        <dbReference type="Google" id="ProtNLM"/>
    </source>
</evidence>
<protein>
    <recommendedName>
        <fullName evidence="3">Shikimate kinase</fullName>
    </recommendedName>
</protein>
<dbReference type="STRING" id="521096.Tpau_3945"/>
<reference evidence="2" key="1">
    <citation type="submission" date="2010-03" db="EMBL/GenBank/DDBJ databases">
        <title>The complete chromosome of Tsukamurella paurometabola DSM 20162.</title>
        <authorList>
            <consortium name="US DOE Joint Genome Institute (JGI-PGF)"/>
            <person name="Lucas S."/>
            <person name="Copeland A."/>
            <person name="Lapidus A."/>
            <person name="Glavina del Rio T."/>
            <person name="Dalin E."/>
            <person name="Tice H."/>
            <person name="Bruce D."/>
            <person name="Goodwin L."/>
            <person name="Pitluck S."/>
            <person name="Kyrpides N."/>
            <person name="Mavromatis K."/>
            <person name="Ivanova N."/>
            <person name="Mikhailova N."/>
            <person name="Munk A.C."/>
            <person name="Brettin T."/>
            <person name="Detter J.C."/>
            <person name="Tapia R."/>
            <person name="Han C."/>
            <person name="Larimer F."/>
            <person name="Land M."/>
            <person name="Hauser L."/>
            <person name="Markowitz V."/>
            <person name="Cheng J.-F."/>
            <person name="Hugenholtz P."/>
            <person name="Woyke T."/>
            <person name="Wu D."/>
            <person name="Jando M."/>
            <person name="Brambilla E."/>
            <person name="Klenk H.-P."/>
            <person name="Eisen J.A."/>
        </authorList>
    </citation>
    <scope>NUCLEOTIDE SEQUENCE [LARGE SCALE GENOMIC DNA]</scope>
    <source>
        <strain evidence="2">ATCC 8368 / DSM 20162 / CCUG 35730 / CIP 100753 / JCM 10117 / KCTC 9821 / NBRC 16120 / NCIMB 702349 / NCTC 13040</strain>
    </source>
</reference>
<dbReference type="eggNOG" id="COG3265">
    <property type="taxonomic scope" value="Bacteria"/>
</dbReference>
<proteinExistence type="predicted"/>
<dbReference type="InterPro" id="IPR027417">
    <property type="entry name" value="P-loop_NTPase"/>
</dbReference>
<reference evidence="1 2" key="2">
    <citation type="journal article" date="2011" name="Stand. Genomic Sci.">
        <title>Complete genome sequence of Tsukamurella paurometabola type strain (no. 33).</title>
        <authorList>
            <person name="Munk A.C."/>
            <person name="Lapidus A."/>
            <person name="Lucas S."/>
            <person name="Nolan M."/>
            <person name="Tice H."/>
            <person name="Cheng J.F."/>
            <person name="Del Rio T.G."/>
            <person name="Goodwin L."/>
            <person name="Pitluck S."/>
            <person name="Liolios K."/>
            <person name="Huntemann M."/>
            <person name="Ivanova N."/>
            <person name="Mavromatis K."/>
            <person name="Mikhailova N."/>
            <person name="Pati A."/>
            <person name="Chen A."/>
            <person name="Palaniappan K."/>
            <person name="Tapia R."/>
            <person name="Han C."/>
            <person name="Land M."/>
            <person name="Hauser L."/>
            <person name="Chang Y.J."/>
            <person name="Jeffries C.D."/>
            <person name="Brettin T."/>
            <person name="Yasawong M."/>
            <person name="Brambilla E.M."/>
            <person name="Rohde M."/>
            <person name="Sikorski J."/>
            <person name="Goker M."/>
            <person name="Detter J.C."/>
            <person name="Woyke T."/>
            <person name="Bristow J."/>
            <person name="Eisen J.A."/>
            <person name="Markowitz V."/>
            <person name="Hugenholtz P."/>
            <person name="Kyrpides N.C."/>
            <person name="Klenk H.P."/>
        </authorList>
    </citation>
    <scope>NUCLEOTIDE SEQUENCE [LARGE SCALE GENOMIC DNA]</scope>
    <source>
        <strain evidence="2">ATCC 8368 / DSM 20162 / CCUG 35730 / CIP 100753 / JCM 10117 / KCTC 9821 / NBRC 16120 / NCIMB 702349 / NCTC 13040</strain>
    </source>
</reference>
<dbReference type="KEGG" id="tpr:Tpau_3945"/>
<name>D5UMP3_TSUPD</name>
<dbReference type="HOGENOM" id="CLU_126406_0_0_11"/>
<dbReference type="AlphaFoldDB" id="D5UMP3"/>
<sequence>MTGTVIILTGPPGAGKSTVARELARSYDHGVHLHTDDFWHSIVSGAIPPYDPASAEQNQTVMRVIAGAAFTYAAGGFTTVLDGIVGPWMLEHFRDRGRATDVRYVVLRPDRATTLARAQARTAADALVDTLPIVTMWEQFADLGAYESHAVDTGADSFDQTLTRVRNAVTNNQFRL</sequence>
<dbReference type="SUPFAM" id="SSF52540">
    <property type="entry name" value="P-loop containing nucleoside triphosphate hydrolases"/>
    <property type="match status" value="1"/>
</dbReference>
<organism evidence="1 2">
    <name type="scientific">Tsukamurella paurometabola (strain ATCC 8368 / DSM 20162 / CCUG 35730 / CIP 100753 / JCM 10117 / KCTC 9821 / NBRC 16120 / NCIMB 702349 / NCTC 13040)</name>
    <name type="common">Corynebacterium paurometabolum</name>
    <dbReference type="NCBI Taxonomy" id="521096"/>
    <lineage>
        <taxon>Bacteria</taxon>
        <taxon>Bacillati</taxon>
        <taxon>Actinomycetota</taxon>
        <taxon>Actinomycetes</taxon>
        <taxon>Mycobacteriales</taxon>
        <taxon>Tsukamurellaceae</taxon>
        <taxon>Tsukamurella</taxon>
    </lineage>
</organism>
<keyword evidence="2" id="KW-1185">Reference proteome</keyword>
<gene>
    <name evidence="1" type="ordered locus">Tpau_3945</name>
</gene>
<dbReference type="EMBL" id="CP001966">
    <property type="protein sequence ID" value="ADG80517.1"/>
    <property type="molecule type" value="Genomic_DNA"/>
</dbReference>
<dbReference type="Proteomes" id="UP000001213">
    <property type="component" value="Chromosome"/>
</dbReference>
<evidence type="ECO:0000313" key="2">
    <source>
        <dbReference type="Proteomes" id="UP000001213"/>
    </source>
</evidence>
<dbReference type="Gene3D" id="3.40.50.300">
    <property type="entry name" value="P-loop containing nucleotide triphosphate hydrolases"/>
    <property type="match status" value="1"/>
</dbReference>
<accession>D5UMP3</accession>
<dbReference type="RefSeq" id="WP_013128512.1">
    <property type="nucleotide sequence ID" value="NC_014158.1"/>
</dbReference>
<dbReference type="Pfam" id="PF13671">
    <property type="entry name" value="AAA_33"/>
    <property type="match status" value="1"/>
</dbReference>
<evidence type="ECO:0000313" key="1">
    <source>
        <dbReference type="EMBL" id="ADG80517.1"/>
    </source>
</evidence>